<keyword evidence="4 8" id="KW-0547">Nucleotide-binding</keyword>
<sequence length="438" mass="47051">MSGTCVIGLQWGDEAKGKLVDLLAPRFDCVIRYQGGANAGHTVVAGDEVYKLHHIPSGILHGDVKNFITPGVVINPTTMLEEIDGLTARGIDVVGNLKVSDRAHLVMPWHMIEDATINAVSVKGESIGTTNRGIGPCYRDKVGRTYGIRMTDLIQPSRDERIATVAEQKTELLRQLGASDEELASISPEKMVPMAAAWAERLAPMIADTTDQILDAAEADQKLLFEGAQGALLDIDHGTYPFVTSSNSSGVGVCAGAGVPPKWIDHVLGVCKAYSTRVGGGPFPTELSDETGDKIRKLGNEFGTTTGRPRRCGWFDAVAVRYTARLSGVTRLALMMMDVLAHFEELQVCVAYELDGKEIHHVPSHADELKRCKPVLETISGWNSPVDDVRAVSDFPPGALAYVKRIEELVGVPVGILSVGPDRAQTIFTDEAAGMGLA</sequence>
<comment type="subunit">
    <text evidence="1 8">Homodimer.</text>
</comment>
<feature type="binding site" evidence="8">
    <location>
        <begin position="12"/>
        <end position="18"/>
    </location>
    <ligand>
        <name>GTP</name>
        <dbReference type="ChEBI" id="CHEBI:37565"/>
    </ligand>
</feature>
<keyword evidence="12" id="KW-1185">Reference proteome</keyword>
<feature type="binding site" evidence="8">
    <location>
        <begin position="418"/>
        <end position="420"/>
    </location>
    <ligand>
        <name>GTP</name>
        <dbReference type="ChEBI" id="CHEBI:37565"/>
    </ligand>
</feature>
<dbReference type="EC" id="6.3.4.4" evidence="8 10"/>
<dbReference type="GO" id="GO:0044208">
    <property type="term" value="P:'de novo' AMP biosynthetic process"/>
    <property type="evidence" value="ECO:0007669"/>
    <property type="project" value="UniProtKB-UniRule"/>
</dbReference>
<dbReference type="GO" id="GO:0005737">
    <property type="term" value="C:cytoplasm"/>
    <property type="evidence" value="ECO:0007669"/>
    <property type="project" value="UniProtKB-SubCell"/>
</dbReference>
<feature type="binding site" evidence="8">
    <location>
        <begin position="40"/>
        <end position="42"/>
    </location>
    <ligand>
        <name>GTP</name>
        <dbReference type="ChEBI" id="CHEBI:37565"/>
    </ligand>
</feature>
<evidence type="ECO:0000256" key="2">
    <source>
        <dbReference type="ARBA" id="ARBA00022598"/>
    </source>
</evidence>
<gene>
    <name evidence="8 11" type="primary">purA</name>
    <name evidence="11" type="ORF">CA85_34350</name>
</gene>
<feature type="binding site" description="in other chain" evidence="8">
    <location>
        <begin position="13"/>
        <end position="16"/>
    </location>
    <ligand>
        <name>IMP</name>
        <dbReference type="ChEBI" id="CHEBI:58053"/>
        <note>ligand shared between dimeric partners</note>
    </ligand>
</feature>
<dbReference type="Gene3D" id="1.10.300.10">
    <property type="entry name" value="Adenylosuccinate Synthetase, subunit A, domain 2"/>
    <property type="match status" value="1"/>
</dbReference>
<accession>A0A5C5XQ99</accession>
<dbReference type="InterPro" id="IPR042111">
    <property type="entry name" value="Adenylosuccinate_synth_dom3"/>
</dbReference>
<dbReference type="GO" id="GO:0005525">
    <property type="term" value="F:GTP binding"/>
    <property type="evidence" value="ECO:0007669"/>
    <property type="project" value="UniProtKB-UniRule"/>
</dbReference>
<keyword evidence="2 8" id="KW-0436">Ligase</keyword>
<dbReference type="InterPro" id="IPR042110">
    <property type="entry name" value="Adenylosuccinate_synth_dom2"/>
</dbReference>
<dbReference type="PANTHER" id="PTHR11846:SF0">
    <property type="entry name" value="ADENYLOSUCCINATE SYNTHETASE"/>
    <property type="match status" value="1"/>
</dbReference>
<dbReference type="Proteomes" id="UP000318053">
    <property type="component" value="Unassembled WGS sequence"/>
</dbReference>
<dbReference type="SUPFAM" id="SSF52540">
    <property type="entry name" value="P-loop containing nucleoside triphosphate hydrolases"/>
    <property type="match status" value="1"/>
</dbReference>
<dbReference type="Gene3D" id="3.40.440.10">
    <property type="entry name" value="Adenylosuccinate Synthetase, subunit A, domain 1"/>
    <property type="match status" value="1"/>
</dbReference>
<dbReference type="FunFam" id="1.10.300.10:FF:000001">
    <property type="entry name" value="Adenylosuccinate synthetase"/>
    <property type="match status" value="1"/>
</dbReference>
<dbReference type="InterPro" id="IPR027417">
    <property type="entry name" value="P-loop_NTPase"/>
</dbReference>
<dbReference type="EMBL" id="SJPK01000008">
    <property type="protein sequence ID" value="TWT65090.1"/>
    <property type="molecule type" value="Genomic_DNA"/>
</dbReference>
<dbReference type="Pfam" id="PF00709">
    <property type="entry name" value="Adenylsucc_synt"/>
    <property type="match status" value="1"/>
</dbReference>
<dbReference type="HAMAP" id="MF_00011">
    <property type="entry name" value="Adenylosucc_synth"/>
    <property type="match status" value="1"/>
</dbReference>
<dbReference type="GO" id="GO:0000287">
    <property type="term" value="F:magnesium ion binding"/>
    <property type="evidence" value="ECO:0007669"/>
    <property type="project" value="UniProtKB-UniRule"/>
</dbReference>
<feature type="binding site" description="in other chain" evidence="8">
    <location>
        <begin position="38"/>
        <end position="41"/>
    </location>
    <ligand>
        <name>IMP</name>
        <dbReference type="ChEBI" id="CHEBI:58053"/>
        <note>ligand shared between dimeric partners</note>
    </ligand>
</feature>
<dbReference type="CDD" id="cd03108">
    <property type="entry name" value="AdSS"/>
    <property type="match status" value="1"/>
</dbReference>
<feature type="binding site" evidence="8">
    <location>
        <position position="40"/>
    </location>
    <ligand>
        <name>Mg(2+)</name>
        <dbReference type="ChEBI" id="CHEBI:18420"/>
    </ligand>
</feature>
<evidence type="ECO:0000256" key="9">
    <source>
        <dbReference type="PROSITE-ProRule" id="PRU10134"/>
    </source>
</evidence>
<dbReference type="InterPro" id="IPR033128">
    <property type="entry name" value="Adenylosuccin_syn_Lys_AS"/>
</dbReference>
<dbReference type="InterPro" id="IPR001114">
    <property type="entry name" value="Adenylosuccinate_synthetase"/>
</dbReference>
<dbReference type="Gene3D" id="3.90.170.10">
    <property type="entry name" value="Adenylosuccinate Synthetase, subunit A, domain 3"/>
    <property type="match status" value="1"/>
</dbReference>
<comment type="catalytic activity">
    <reaction evidence="8 10">
        <text>IMP + L-aspartate + GTP = N(6)-(1,2-dicarboxyethyl)-AMP + GDP + phosphate + 2 H(+)</text>
        <dbReference type="Rhea" id="RHEA:15753"/>
        <dbReference type="ChEBI" id="CHEBI:15378"/>
        <dbReference type="ChEBI" id="CHEBI:29991"/>
        <dbReference type="ChEBI" id="CHEBI:37565"/>
        <dbReference type="ChEBI" id="CHEBI:43474"/>
        <dbReference type="ChEBI" id="CHEBI:57567"/>
        <dbReference type="ChEBI" id="CHEBI:58053"/>
        <dbReference type="ChEBI" id="CHEBI:58189"/>
        <dbReference type="EC" id="6.3.4.4"/>
    </reaction>
</comment>
<dbReference type="UniPathway" id="UPA00075">
    <property type="reaction ID" value="UER00335"/>
</dbReference>
<keyword evidence="6 8" id="KW-0460">Magnesium</keyword>
<keyword evidence="5 8" id="KW-0658">Purine biosynthesis</keyword>
<evidence type="ECO:0000256" key="7">
    <source>
        <dbReference type="ARBA" id="ARBA00023134"/>
    </source>
</evidence>
<feature type="binding site" evidence="8">
    <location>
        <begin position="336"/>
        <end position="338"/>
    </location>
    <ligand>
        <name>GTP</name>
        <dbReference type="ChEBI" id="CHEBI:37565"/>
    </ligand>
</feature>
<feature type="active site" evidence="9">
    <location>
        <position position="141"/>
    </location>
</feature>
<comment type="subcellular location">
    <subcellularLocation>
        <location evidence="8">Cytoplasm</location>
    </subcellularLocation>
</comment>
<dbReference type="AlphaFoldDB" id="A0A5C5XQ99"/>
<comment type="similarity">
    <text evidence="8 10">Belongs to the adenylosuccinate synthetase family.</text>
</comment>
<dbReference type="SMART" id="SM00788">
    <property type="entry name" value="Adenylsucc_synt"/>
    <property type="match status" value="1"/>
</dbReference>
<feature type="binding site" description="in other chain" evidence="8">
    <location>
        <position position="229"/>
    </location>
    <ligand>
        <name>IMP</name>
        <dbReference type="ChEBI" id="CHEBI:58053"/>
        <note>ligand shared between dimeric partners</note>
    </ligand>
</feature>
<dbReference type="GO" id="GO:0046040">
    <property type="term" value="P:IMP metabolic process"/>
    <property type="evidence" value="ECO:0007669"/>
    <property type="project" value="TreeGrafter"/>
</dbReference>
<evidence type="ECO:0000313" key="11">
    <source>
        <dbReference type="EMBL" id="TWT65090.1"/>
    </source>
</evidence>
<reference evidence="11 12" key="1">
    <citation type="submission" date="2019-02" db="EMBL/GenBank/DDBJ databases">
        <title>Deep-cultivation of Planctomycetes and their phenomic and genomic characterization uncovers novel biology.</title>
        <authorList>
            <person name="Wiegand S."/>
            <person name="Jogler M."/>
            <person name="Boedeker C."/>
            <person name="Pinto D."/>
            <person name="Vollmers J."/>
            <person name="Rivas-Marin E."/>
            <person name="Kohn T."/>
            <person name="Peeters S.H."/>
            <person name="Heuer A."/>
            <person name="Rast P."/>
            <person name="Oberbeckmann S."/>
            <person name="Bunk B."/>
            <person name="Jeske O."/>
            <person name="Meyerdierks A."/>
            <person name="Storesund J.E."/>
            <person name="Kallscheuer N."/>
            <person name="Luecker S."/>
            <person name="Lage O.M."/>
            <person name="Pohl T."/>
            <person name="Merkel B.J."/>
            <person name="Hornburger P."/>
            <person name="Mueller R.-W."/>
            <person name="Bruemmer F."/>
            <person name="Labrenz M."/>
            <person name="Spormann A.M."/>
            <person name="Op Den Camp H."/>
            <person name="Overmann J."/>
            <person name="Amann R."/>
            <person name="Jetten M.S.M."/>
            <person name="Mascher T."/>
            <person name="Medema M.H."/>
            <person name="Devos D.P."/>
            <person name="Kaster A.-K."/>
            <person name="Ovreas L."/>
            <person name="Rohde M."/>
            <person name="Galperin M.Y."/>
            <person name="Jogler C."/>
        </authorList>
    </citation>
    <scope>NUCLEOTIDE SEQUENCE [LARGE SCALE GENOMIC DNA]</scope>
    <source>
        <strain evidence="11 12">CA85</strain>
    </source>
</reference>
<evidence type="ECO:0000256" key="1">
    <source>
        <dbReference type="ARBA" id="ARBA00011738"/>
    </source>
</evidence>
<dbReference type="RefSeq" id="WP_186774994.1">
    <property type="nucleotide sequence ID" value="NZ_SJPK01000008.1"/>
</dbReference>
<evidence type="ECO:0000256" key="10">
    <source>
        <dbReference type="RuleBase" id="RU000520"/>
    </source>
</evidence>
<keyword evidence="3 8" id="KW-0479">Metal-binding</keyword>
<feature type="binding site" description="in other chain" evidence="8">
    <location>
        <position position="244"/>
    </location>
    <ligand>
        <name>IMP</name>
        <dbReference type="ChEBI" id="CHEBI:58053"/>
        <note>ligand shared between dimeric partners</note>
    </ligand>
</feature>
<dbReference type="PROSITE" id="PS00513">
    <property type="entry name" value="ADENYLOSUCCIN_SYN_2"/>
    <property type="match status" value="1"/>
</dbReference>
<dbReference type="FunFam" id="3.90.170.10:FF:000001">
    <property type="entry name" value="Adenylosuccinate synthetase"/>
    <property type="match status" value="1"/>
</dbReference>
<keyword evidence="8" id="KW-0963">Cytoplasm</keyword>
<protein>
    <recommendedName>
        <fullName evidence="8 10">Adenylosuccinate synthetase</fullName>
        <shortName evidence="8">AMPSase</shortName>
        <shortName evidence="8">AdSS</shortName>
        <ecNumber evidence="8 10">6.3.4.4</ecNumber>
    </recommendedName>
    <alternativeName>
        <fullName evidence="8">IMP--aspartate ligase</fullName>
    </alternativeName>
</protein>
<evidence type="ECO:0000256" key="4">
    <source>
        <dbReference type="ARBA" id="ARBA00022741"/>
    </source>
</evidence>
<evidence type="ECO:0000256" key="5">
    <source>
        <dbReference type="ARBA" id="ARBA00022755"/>
    </source>
</evidence>
<dbReference type="NCBIfam" id="NF002223">
    <property type="entry name" value="PRK01117.1"/>
    <property type="match status" value="1"/>
</dbReference>
<feature type="binding site" evidence="8">
    <location>
        <begin position="304"/>
        <end position="310"/>
    </location>
    <ligand>
        <name>substrate</name>
    </ligand>
</feature>
<comment type="pathway">
    <text evidence="8 10">Purine metabolism; AMP biosynthesis via de novo pathway; AMP from IMP: step 1/2.</text>
</comment>
<dbReference type="GO" id="GO:0004019">
    <property type="term" value="F:adenylosuccinate synthase activity"/>
    <property type="evidence" value="ECO:0007669"/>
    <property type="project" value="UniProtKB-UniRule"/>
</dbReference>
<comment type="function">
    <text evidence="8">Plays an important role in the de novo pathway of purine nucleotide biosynthesis. Catalyzes the first committed step in the biosynthesis of AMP from IMP.</text>
</comment>
<dbReference type="InterPro" id="IPR042109">
    <property type="entry name" value="Adenylosuccinate_synth_dom1"/>
</dbReference>
<dbReference type="NCBIfam" id="TIGR00184">
    <property type="entry name" value="purA"/>
    <property type="match status" value="1"/>
</dbReference>
<comment type="caution">
    <text evidence="11">The sequence shown here is derived from an EMBL/GenBank/DDBJ whole genome shotgun (WGS) entry which is preliminary data.</text>
</comment>
<feature type="binding site" evidence="8">
    <location>
        <position position="310"/>
    </location>
    <ligand>
        <name>GTP</name>
        <dbReference type="ChEBI" id="CHEBI:37565"/>
    </ligand>
</feature>
<dbReference type="InterPro" id="IPR018220">
    <property type="entry name" value="Adenylosuccin_syn_GTP-bd"/>
</dbReference>
<name>A0A5C5XQ99_9BACT</name>
<evidence type="ECO:0000256" key="8">
    <source>
        <dbReference type="HAMAP-Rule" id="MF_00011"/>
    </source>
</evidence>
<proteinExistence type="inferred from homology"/>
<feature type="active site" description="Proton donor" evidence="8">
    <location>
        <position position="41"/>
    </location>
</feature>
<feature type="binding site" description="in other chain" evidence="8">
    <location>
        <position position="308"/>
    </location>
    <ligand>
        <name>IMP</name>
        <dbReference type="ChEBI" id="CHEBI:58053"/>
        <note>ligand shared between dimeric partners</note>
    </ligand>
</feature>
<dbReference type="PANTHER" id="PTHR11846">
    <property type="entry name" value="ADENYLOSUCCINATE SYNTHETASE"/>
    <property type="match status" value="1"/>
</dbReference>
<feature type="binding site" evidence="8">
    <location>
        <position position="144"/>
    </location>
    <ligand>
        <name>IMP</name>
        <dbReference type="ChEBI" id="CHEBI:58053"/>
        <note>ligand shared between dimeric partners</note>
    </ligand>
</feature>
<feature type="active site" description="Proton acceptor" evidence="8">
    <location>
        <position position="13"/>
    </location>
</feature>
<feature type="binding site" description="in other chain" evidence="8">
    <location>
        <position position="130"/>
    </location>
    <ligand>
        <name>IMP</name>
        <dbReference type="ChEBI" id="CHEBI:58053"/>
        <note>ligand shared between dimeric partners</note>
    </ligand>
</feature>
<comment type="cofactor">
    <cofactor evidence="8">
        <name>Mg(2+)</name>
        <dbReference type="ChEBI" id="CHEBI:18420"/>
    </cofactor>
    <text evidence="8">Binds 1 Mg(2+) ion per subunit.</text>
</comment>
<evidence type="ECO:0000256" key="6">
    <source>
        <dbReference type="ARBA" id="ARBA00022842"/>
    </source>
</evidence>
<feature type="binding site" evidence="8">
    <location>
        <position position="13"/>
    </location>
    <ligand>
        <name>Mg(2+)</name>
        <dbReference type="ChEBI" id="CHEBI:18420"/>
    </ligand>
</feature>
<dbReference type="PROSITE" id="PS01266">
    <property type="entry name" value="ADENYLOSUCCIN_SYN_1"/>
    <property type="match status" value="1"/>
</dbReference>
<evidence type="ECO:0000313" key="12">
    <source>
        <dbReference type="Proteomes" id="UP000318053"/>
    </source>
</evidence>
<organism evidence="11 12">
    <name type="scientific">Allorhodopirellula solitaria</name>
    <dbReference type="NCBI Taxonomy" id="2527987"/>
    <lineage>
        <taxon>Bacteria</taxon>
        <taxon>Pseudomonadati</taxon>
        <taxon>Planctomycetota</taxon>
        <taxon>Planctomycetia</taxon>
        <taxon>Pirellulales</taxon>
        <taxon>Pirellulaceae</taxon>
        <taxon>Allorhodopirellula</taxon>
    </lineage>
</organism>
<keyword evidence="7 8" id="KW-0342">GTP-binding</keyword>
<evidence type="ECO:0000256" key="3">
    <source>
        <dbReference type="ARBA" id="ARBA00022723"/>
    </source>
</evidence>